<name>Q82PG2_STRAW</name>
<gene>
    <name evidence="2" type="ORF">SAVERM_959</name>
</gene>
<dbReference type="AlphaFoldDB" id="Q82PG2"/>
<feature type="region of interest" description="Disordered" evidence="1">
    <location>
        <begin position="23"/>
        <end position="42"/>
    </location>
</feature>
<evidence type="ECO:0000256" key="1">
    <source>
        <dbReference type="SAM" id="MobiDB-lite"/>
    </source>
</evidence>
<sequence length="94" mass="10704">MDHQREARQPRFGGTLKIKCSAATAPFRHDRDRPGGLLPDQSSAARTRWVPYRLVGVPRRRRPAHVLRKPAALGQRGELVVTARAVALQRFRWT</sequence>
<evidence type="ECO:0000313" key="3">
    <source>
        <dbReference type="Proteomes" id="UP000000428"/>
    </source>
</evidence>
<keyword evidence="3" id="KW-1185">Reference proteome</keyword>
<dbReference type="EMBL" id="BA000030">
    <property type="protein sequence ID" value="BAC68669.1"/>
    <property type="molecule type" value="Genomic_DNA"/>
</dbReference>
<accession>Q82PG2</accession>
<dbReference type="HOGENOM" id="CLU_2384772_0_0_11"/>
<protein>
    <submittedName>
        <fullName evidence="2">Uncharacterized protein</fullName>
    </submittedName>
</protein>
<reference evidence="2 3" key="1">
    <citation type="journal article" date="2001" name="Proc. Natl. Acad. Sci. U.S.A.">
        <title>Genome sequence of an industrial microorganism Streptomyces avermitilis: deducing the ability of producing secondary metabolites.</title>
        <authorList>
            <person name="Omura S."/>
            <person name="Ikeda H."/>
            <person name="Ishikawa J."/>
            <person name="Hanamoto A."/>
            <person name="Takahashi C."/>
            <person name="Shinose M."/>
            <person name="Takahashi Y."/>
            <person name="Horikawa H."/>
            <person name="Nakazawa H."/>
            <person name="Osonoe T."/>
            <person name="Kikuchi H."/>
            <person name="Shiba T."/>
            <person name="Sakaki Y."/>
            <person name="Hattori M."/>
        </authorList>
    </citation>
    <scope>NUCLEOTIDE SEQUENCE [LARGE SCALE GENOMIC DNA]</scope>
    <source>
        <strain evidence="3">ATCC 31267 / DSM 46492 / JCM 5070 / NBRC 14893 / NCIMB 12804 / NRRL 8165 / MA-4680</strain>
    </source>
</reference>
<dbReference type="Proteomes" id="UP000000428">
    <property type="component" value="Chromosome"/>
</dbReference>
<dbReference type="KEGG" id="sma:SAVERM_959"/>
<evidence type="ECO:0000313" key="2">
    <source>
        <dbReference type="EMBL" id="BAC68669.1"/>
    </source>
</evidence>
<organism evidence="2 3">
    <name type="scientific">Streptomyces avermitilis (strain ATCC 31267 / DSM 46492 / JCM 5070 / NBRC 14893 / NCIMB 12804 / NRRL 8165 / MA-4680)</name>
    <dbReference type="NCBI Taxonomy" id="227882"/>
    <lineage>
        <taxon>Bacteria</taxon>
        <taxon>Bacillati</taxon>
        <taxon>Actinomycetota</taxon>
        <taxon>Actinomycetes</taxon>
        <taxon>Kitasatosporales</taxon>
        <taxon>Streptomycetaceae</taxon>
        <taxon>Streptomyces</taxon>
    </lineage>
</organism>
<reference evidence="2 3" key="3">
    <citation type="journal article" date="2014" name="J. Ind. Microbiol. Biotechnol.">
        <title>Genome mining of the Streptomyces avermitilis genome and development of genome-minimized hosts for heterologous expression of biosynthetic gene clusters.</title>
        <authorList>
            <person name="Ikeda H."/>
            <person name="Shin-ya K."/>
            <person name="Omura S."/>
        </authorList>
    </citation>
    <scope>NUCLEOTIDE SEQUENCE [LARGE SCALE GENOMIC DNA]</scope>
    <source>
        <strain evidence="3">ATCC 31267 / DSM 46492 / JCM 5070 / NBRC 14893 / NCIMB 12804 / NRRL 8165 / MA-4680</strain>
    </source>
</reference>
<reference evidence="2 3" key="2">
    <citation type="journal article" date="2003" name="Nat. Biotechnol.">
        <title>Complete genome sequence and comparative analysis of the industrial microorganism Streptomyces avermitilis.</title>
        <authorList>
            <person name="Ikeda H."/>
            <person name="Ishikawa J."/>
            <person name="Hanamoto A."/>
            <person name="Shinose M."/>
            <person name="Kikuchi H."/>
            <person name="Shiba T."/>
            <person name="Sakaki Y."/>
            <person name="Hattori M."/>
            <person name="Omura S."/>
        </authorList>
    </citation>
    <scope>NUCLEOTIDE SEQUENCE [LARGE SCALE GENOMIC DNA]</scope>
    <source>
        <strain evidence="3">ATCC 31267 / DSM 46492 / JCM 5070 / NBRC 14893 / NCIMB 12804 / NRRL 8165 / MA-4680</strain>
    </source>
</reference>
<proteinExistence type="predicted"/>